<keyword evidence="1" id="KW-0732">Signal</keyword>
<feature type="signal peptide" evidence="1">
    <location>
        <begin position="1"/>
        <end position="26"/>
    </location>
</feature>
<protein>
    <submittedName>
        <fullName evidence="2">MxaD protein</fullName>
    </submittedName>
</protein>
<evidence type="ECO:0000256" key="1">
    <source>
        <dbReference type="SAM" id="SignalP"/>
    </source>
</evidence>
<dbReference type="CDD" id="cd07821">
    <property type="entry name" value="PYR_PYL_RCAR_like"/>
    <property type="match status" value="1"/>
</dbReference>
<dbReference type="PANTHER" id="PTHR39332:SF7">
    <property type="entry name" value="SRPBCC FAMILY PROTEIN"/>
    <property type="match status" value="1"/>
</dbReference>
<dbReference type="Gene3D" id="3.30.530.20">
    <property type="match status" value="1"/>
</dbReference>
<keyword evidence="3" id="KW-1185">Reference proteome</keyword>
<dbReference type="InterPro" id="IPR023393">
    <property type="entry name" value="START-like_dom_sf"/>
</dbReference>
<gene>
    <name evidence="2" type="ORF">QOZ94_000848</name>
</gene>
<feature type="chain" id="PRO_5045252235" evidence="1">
    <location>
        <begin position="27"/>
        <end position="190"/>
    </location>
</feature>
<dbReference type="EMBL" id="JAUSVY010000002">
    <property type="protein sequence ID" value="MDQ0504074.1"/>
    <property type="molecule type" value="Genomic_DNA"/>
</dbReference>
<sequence length="190" mass="19797">MTLPLSRRLAICGAIACALASSPALAHGPTPQKAEAEVVIAAPPEAVWKLVADFGAIAGWHPDVKSAQATGNGPGAERVLVLEKGEITDGLDEIDPAGHRMAYRLSKENVEAFPVSFYTATITVDDAGGGKSKVEWAARLYRGDTGNFPPDELNDEAATSAMTVFFEDGLKGLKAKAEGQPVDGKAPVGQ</sequence>
<dbReference type="RefSeq" id="WP_237345194.1">
    <property type="nucleotide sequence ID" value="NZ_JABWGX010000008.1"/>
</dbReference>
<name>A0ABU0LAC2_XANAG</name>
<evidence type="ECO:0000313" key="2">
    <source>
        <dbReference type="EMBL" id="MDQ0504074.1"/>
    </source>
</evidence>
<dbReference type="Pfam" id="PF10604">
    <property type="entry name" value="Polyketide_cyc2"/>
    <property type="match status" value="1"/>
</dbReference>
<dbReference type="Proteomes" id="UP001241747">
    <property type="component" value="Unassembled WGS sequence"/>
</dbReference>
<evidence type="ECO:0000313" key="3">
    <source>
        <dbReference type="Proteomes" id="UP001241747"/>
    </source>
</evidence>
<reference evidence="2 3" key="1">
    <citation type="submission" date="2023-07" db="EMBL/GenBank/DDBJ databases">
        <title>Genomic Encyclopedia of Type Strains, Phase IV (KMG-IV): sequencing the most valuable type-strain genomes for metagenomic binning, comparative biology and taxonomic classification.</title>
        <authorList>
            <person name="Goeker M."/>
        </authorList>
    </citation>
    <scope>NUCLEOTIDE SEQUENCE [LARGE SCALE GENOMIC DNA]</scope>
    <source>
        <strain evidence="2 3">DSM 3770</strain>
    </source>
</reference>
<accession>A0ABU0LAC2</accession>
<organism evidence="2 3">
    <name type="scientific">Xanthobacter agilis</name>
    <dbReference type="NCBI Taxonomy" id="47492"/>
    <lineage>
        <taxon>Bacteria</taxon>
        <taxon>Pseudomonadati</taxon>
        <taxon>Pseudomonadota</taxon>
        <taxon>Alphaproteobacteria</taxon>
        <taxon>Hyphomicrobiales</taxon>
        <taxon>Xanthobacteraceae</taxon>
        <taxon>Xanthobacter</taxon>
    </lineage>
</organism>
<dbReference type="InterPro" id="IPR019587">
    <property type="entry name" value="Polyketide_cyclase/dehydratase"/>
</dbReference>
<comment type="caution">
    <text evidence="2">The sequence shown here is derived from an EMBL/GenBank/DDBJ whole genome shotgun (WGS) entry which is preliminary data.</text>
</comment>
<proteinExistence type="predicted"/>
<dbReference type="SUPFAM" id="SSF55961">
    <property type="entry name" value="Bet v1-like"/>
    <property type="match status" value="1"/>
</dbReference>
<dbReference type="PANTHER" id="PTHR39332">
    <property type="entry name" value="BLL4707 PROTEIN"/>
    <property type="match status" value="1"/>
</dbReference>